<dbReference type="KEGG" id="ehx:EMIHUDRAFT_438944"/>
<accession>A0A0D3I2U9</accession>
<dbReference type="Proteomes" id="UP000013827">
    <property type="component" value="Unassembled WGS sequence"/>
</dbReference>
<evidence type="ECO:0000313" key="2">
    <source>
        <dbReference type="Proteomes" id="UP000013827"/>
    </source>
</evidence>
<keyword evidence="2" id="KW-1185">Reference proteome</keyword>
<dbReference type="RefSeq" id="XP_005758013.1">
    <property type="nucleotide sequence ID" value="XM_005757956.1"/>
</dbReference>
<organism evidence="1 2">
    <name type="scientific">Emiliania huxleyi (strain CCMP1516)</name>
    <dbReference type="NCBI Taxonomy" id="280463"/>
    <lineage>
        <taxon>Eukaryota</taxon>
        <taxon>Haptista</taxon>
        <taxon>Haptophyta</taxon>
        <taxon>Prymnesiophyceae</taxon>
        <taxon>Isochrysidales</taxon>
        <taxon>Noelaerhabdaceae</taxon>
        <taxon>Emiliania</taxon>
    </lineage>
</organism>
<dbReference type="HOGENOM" id="CLU_043113_0_0_1"/>
<proteinExistence type="predicted"/>
<reference evidence="1" key="2">
    <citation type="submission" date="2024-10" db="UniProtKB">
        <authorList>
            <consortium name="EnsemblProtists"/>
        </authorList>
    </citation>
    <scope>IDENTIFICATION</scope>
</reference>
<dbReference type="AlphaFoldDB" id="A0A0D3I2U9"/>
<name>A0A0D3I2U9_EMIH1</name>
<evidence type="ECO:0000313" key="1">
    <source>
        <dbReference type="EnsemblProtists" id="EOD05584"/>
    </source>
</evidence>
<sequence length="351" mass="37360">MPGVCFPADTEGVRSTSAFGKEVFSAVAAALGDEPLAQAIVSEKDWRHTYNAHMLKVFEAQLRADPAVALASLKKGLEKATAMDFEPKDGTPAVPLAVAGSIDVKPFGTWAIHGTGNALKTISVPYNGSVLSGASLSFQLDKWVRRGTMEADCAEAIKEGVRLDTFKGRTFILIGAGSELGPLRPLLLAGATVAAVATRKPLSGAAGSAAAEPTYVHDAYSMTQGPNYALAQHMRQWRAMLAYTEGYAVSAPMAPAARTASMLHVHTVATALDGFGYFRPLEAFEPDCLRACLAALLAVELSTPMPALPSPFHLFTRHGFHGGFWRFPYSSDSIGSSAYVLGMVRPWRKEA</sequence>
<dbReference type="EnsemblProtists" id="EOD05584">
    <property type="protein sequence ID" value="EOD05584"/>
    <property type="gene ID" value="EMIHUDRAFT_438944"/>
</dbReference>
<reference evidence="2" key="1">
    <citation type="journal article" date="2013" name="Nature">
        <title>Pan genome of the phytoplankton Emiliania underpins its global distribution.</title>
        <authorList>
            <person name="Read B.A."/>
            <person name="Kegel J."/>
            <person name="Klute M.J."/>
            <person name="Kuo A."/>
            <person name="Lefebvre S.C."/>
            <person name="Maumus F."/>
            <person name="Mayer C."/>
            <person name="Miller J."/>
            <person name="Monier A."/>
            <person name="Salamov A."/>
            <person name="Young J."/>
            <person name="Aguilar M."/>
            <person name="Claverie J.M."/>
            <person name="Frickenhaus S."/>
            <person name="Gonzalez K."/>
            <person name="Herman E.K."/>
            <person name="Lin Y.C."/>
            <person name="Napier J."/>
            <person name="Ogata H."/>
            <person name="Sarno A.F."/>
            <person name="Shmutz J."/>
            <person name="Schroeder D."/>
            <person name="de Vargas C."/>
            <person name="Verret F."/>
            <person name="von Dassow P."/>
            <person name="Valentin K."/>
            <person name="Van de Peer Y."/>
            <person name="Wheeler G."/>
            <person name="Dacks J.B."/>
            <person name="Delwiche C.F."/>
            <person name="Dyhrman S.T."/>
            <person name="Glockner G."/>
            <person name="John U."/>
            <person name="Richards T."/>
            <person name="Worden A.Z."/>
            <person name="Zhang X."/>
            <person name="Grigoriev I.V."/>
            <person name="Allen A.E."/>
            <person name="Bidle K."/>
            <person name="Borodovsky M."/>
            <person name="Bowler C."/>
            <person name="Brownlee C."/>
            <person name="Cock J.M."/>
            <person name="Elias M."/>
            <person name="Gladyshev V.N."/>
            <person name="Groth M."/>
            <person name="Guda C."/>
            <person name="Hadaegh A."/>
            <person name="Iglesias-Rodriguez M.D."/>
            <person name="Jenkins J."/>
            <person name="Jones B.M."/>
            <person name="Lawson T."/>
            <person name="Leese F."/>
            <person name="Lindquist E."/>
            <person name="Lobanov A."/>
            <person name="Lomsadze A."/>
            <person name="Malik S.B."/>
            <person name="Marsh M.E."/>
            <person name="Mackinder L."/>
            <person name="Mock T."/>
            <person name="Mueller-Roeber B."/>
            <person name="Pagarete A."/>
            <person name="Parker M."/>
            <person name="Probert I."/>
            <person name="Quesneville H."/>
            <person name="Raines C."/>
            <person name="Rensing S.A."/>
            <person name="Riano-Pachon D.M."/>
            <person name="Richier S."/>
            <person name="Rokitta S."/>
            <person name="Shiraiwa Y."/>
            <person name="Soanes D.M."/>
            <person name="van der Giezen M."/>
            <person name="Wahlund T.M."/>
            <person name="Williams B."/>
            <person name="Wilson W."/>
            <person name="Wolfe G."/>
            <person name="Wurch L.L."/>
        </authorList>
    </citation>
    <scope>NUCLEOTIDE SEQUENCE</scope>
</reference>
<dbReference type="GeneID" id="17251722"/>
<protein>
    <submittedName>
        <fullName evidence="1">Uncharacterized protein</fullName>
    </submittedName>
</protein>
<dbReference type="PaxDb" id="2903-EOD05584"/>